<proteinExistence type="predicted"/>
<dbReference type="EMBL" id="JAUSVU010000001">
    <property type="protein sequence ID" value="MDQ0531319.1"/>
    <property type="molecule type" value="Genomic_DNA"/>
</dbReference>
<comment type="caution">
    <text evidence="1">The sequence shown here is derived from an EMBL/GenBank/DDBJ whole genome shotgun (WGS) entry which is preliminary data.</text>
</comment>
<protein>
    <submittedName>
        <fullName evidence="1">Uncharacterized protein YcaQ</fullName>
    </submittedName>
</protein>
<dbReference type="PANTHER" id="PTHR30528">
    <property type="entry name" value="CYTOPLASMIC PROTEIN"/>
    <property type="match status" value="1"/>
</dbReference>
<sequence>MPRSDTLSLREARRVAIAAQGFPNTRPETPVEARHARRLLNRLGLVQIDSVNVLVRSHYLPLFSRLGPYEAGLLDRLAYGGRKRTLFEYWGHEASLIPVEQQPLFRWRMARAERGDGIYGELARFAAERRPYIDSVLAEVAARGPLGASELSEAGRGAGGWWGWSDGKRAMEFLFWAGLVTTAGRRGFERLYDLPERVLPRAVFDAPTPEEPEAQRALLRIAARAHGVATERDLRDYHRLDAGDARLRIAELVEAGELLPVAVEGWSQPAYAPPDLRVPRKAAACALLSPFDSLVWERQRTERLFGARIRLEIYTPAHKREHGYYVLPFLMAERIAARVDLKSDRKAGALLVQAAHAESHARPEAVAPPLAAELRRLAGWLGLERLTVAGAGDLAPALADALAVTA</sequence>
<reference evidence="1 2" key="1">
    <citation type="submission" date="2023-07" db="EMBL/GenBank/DDBJ databases">
        <title>Genomic Encyclopedia of Type Strains, Phase IV (KMG-IV): sequencing the most valuable type-strain genomes for metagenomic binning, comparative biology and taxonomic classification.</title>
        <authorList>
            <person name="Goeker M."/>
        </authorList>
    </citation>
    <scope>NUCLEOTIDE SEQUENCE [LARGE SCALE GENOMIC DNA]</scope>
    <source>
        <strain evidence="1 2">DSM 19922</strain>
    </source>
</reference>
<keyword evidence="2" id="KW-1185">Reference proteome</keyword>
<dbReference type="Proteomes" id="UP001244552">
    <property type="component" value="Unassembled WGS sequence"/>
</dbReference>
<evidence type="ECO:0000313" key="1">
    <source>
        <dbReference type="EMBL" id="MDQ0531319.1"/>
    </source>
</evidence>
<name>A0ABU0MD36_9PROT</name>
<accession>A0ABU0MD36</accession>
<dbReference type="InterPro" id="IPR009351">
    <property type="entry name" value="AlkZ-like"/>
</dbReference>
<dbReference type="Pfam" id="PF06224">
    <property type="entry name" value="AlkZ-like"/>
    <property type="match status" value="1"/>
</dbReference>
<dbReference type="RefSeq" id="WP_209978088.1">
    <property type="nucleotide sequence ID" value="NZ_JAGINO010000001.1"/>
</dbReference>
<dbReference type="PANTHER" id="PTHR30528:SF0">
    <property type="entry name" value="CYTOPLASMIC PROTEIN"/>
    <property type="match status" value="1"/>
</dbReference>
<gene>
    <name evidence="1" type="ORF">QO018_000151</name>
</gene>
<evidence type="ECO:0000313" key="2">
    <source>
        <dbReference type="Proteomes" id="UP001244552"/>
    </source>
</evidence>
<organism evidence="1 2">
    <name type="scientific">Azospirillum picis</name>
    <dbReference type="NCBI Taxonomy" id="488438"/>
    <lineage>
        <taxon>Bacteria</taxon>
        <taxon>Pseudomonadati</taxon>
        <taxon>Pseudomonadota</taxon>
        <taxon>Alphaproteobacteria</taxon>
        <taxon>Rhodospirillales</taxon>
        <taxon>Azospirillaceae</taxon>
        <taxon>Azospirillum</taxon>
    </lineage>
</organism>